<evidence type="ECO:0000256" key="1">
    <source>
        <dbReference type="SAM" id="Phobius"/>
    </source>
</evidence>
<sequence>MKMVISRFIAVLLLVIPGIAACYGFLKMKNAVFHYFSQFGNDSIQPAFDWLPFLLGFVLFFLGIGFIGGWIFSATASGIMWPPGFAGKNRVPRVPMLYRESKPQSRRLRFLPERNEKPPIVRMTKTAASY</sequence>
<evidence type="ECO:0000313" key="2">
    <source>
        <dbReference type="EMBL" id="GIQ66711.1"/>
    </source>
</evidence>
<comment type="caution">
    <text evidence="2">The sequence shown here is derived from an EMBL/GenBank/DDBJ whole genome shotgun (WGS) entry which is preliminary data.</text>
</comment>
<protein>
    <recommendedName>
        <fullName evidence="4">DUF2627 domain-containing protein</fullName>
    </recommendedName>
</protein>
<dbReference type="Pfam" id="PF11118">
    <property type="entry name" value="DUF2627"/>
    <property type="match status" value="1"/>
</dbReference>
<reference evidence="2 3" key="1">
    <citation type="submission" date="2021-04" db="EMBL/GenBank/DDBJ databases">
        <title>Draft genome sequence of Paenibacillus cisolokensis, LC2-13A.</title>
        <authorList>
            <person name="Uke A."/>
            <person name="Chhe C."/>
            <person name="Baramee S."/>
            <person name="Kosugi A."/>
        </authorList>
    </citation>
    <scope>NUCLEOTIDE SEQUENCE [LARGE SCALE GENOMIC DNA]</scope>
    <source>
        <strain evidence="2 3">LC2-13A</strain>
    </source>
</reference>
<dbReference type="Proteomes" id="UP000680304">
    <property type="component" value="Unassembled WGS sequence"/>
</dbReference>
<dbReference type="InterPro" id="IPR020138">
    <property type="entry name" value="Uncharacterised_YqzF"/>
</dbReference>
<dbReference type="EMBL" id="BOVJ01000203">
    <property type="protein sequence ID" value="GIQ66711.1"/>
    <property type="molecule type" value="Genomic_DNA"/>
</dbReference>
<organism evidence="2 3">
    <name type="scientific">Paenibacillus cisolokensis</name>
    <dbReference type="NCBI Taxonomy" id="1658519"/>
    <lineage>
        <taxon>Bacteria</taxon>
        <taxon>Bacillati</taxon>
        <taxon>Bacillota</taxon>
        <taxon>Bacilli</taxon>
        <taxon>Bacillales</taxon>
        <taxon>Paenibacillaceae</taxon>
        <taxon>Paenibacillus</taxon>
    </lineage>
</organism>
<gene>
    <name evidence="2" type="ORF">PACILC2_52790</name>
</gene>
<keyword evidence="1" id="KW-1133">Transmembrane helix</keyword>
<evidence type="ECO:0000313" key="3">
    <source>
        <dbReference type="Proteomes" id="UP000680304"/>
    </source>
</evidence>
<proteinExistence type="predicted"/>
<keyword evidence="3" id="KW-1185">Reference proteome</keyword>
<feature type="transmembrane region" description="Helical" evidence="1">
    <location>
        <begin position="50"/>
        <end position="72"/>
    </location>
</feature>
<dbReference type="PROSITE" id="PS51257">
    <property type="entry name" value="PROKAR_LIPOPROTEIN"/>
    <property type="match status" value="1"/>
</dbReference>
<accession>A0ABQ4NEW0</accession>
<evidence type="ECO:0008006" key="4">
    <source>
        <dbReference type="Google" id="ProtNLM"/>
    </source>
</evidence>
<keyword evidence="1" id="KW-0812">Transmembrane</keyword>
<name>A0ABQ4NEW0_9BACL</name>
<keyword evidence="1" id="KW-0472">Membrane</keyword>